<organism evidence="3 4">
    <name type="scientific">Insulibacter thermoxylanivorax</name>
    <dbReference type="NCBI Taxonomy" id="2749268"/>
    <lineage>
        <taxon>Bacteria</taxon>
        <taxon>Bacillati</taxon>
        <taxon>Bacillota</taxon>
        <taxon>Bacilli</taxon>
        <taxon>Bacillales</taxon>
        <taxon>Paenibacillaceae</taxon>
        <taxon>Insulibacter</taxon>
    </lineage>
</organism>
<dbReference type="AlphaFoldDB" id="A0A916QBZ2"/>
<protein>
    <recommendedName>
        <fullName evidence="2">GIY-YIG domain-containing protein</fullName>
    </recommendedName>
</protein>
<dbReference type="Proteomes" id="UP000654993">
    <property type="component" value="Unassembled WGS sequence"/>
</dbReference>
<evidence type="ECO:0000259" key="2">
    <source>
        <dbReference type="PROSITE" id="PS50164"/>
    </source>
</evidence>
<dbReference type="CDD" id="cd10456">
    <property type="entry name" value="GIY-YIG_UPF0213"/>
    <property type="match status" value="1"/>
</dbReference>
<sequence>MLQCADQSIYTGYTVDLKKRLAAHNAGKASRYTRSRLPVALVYQEVCKSKSEAMQREAAIKKLTRAEKLKLIHSQDDSDKT</sequence>
<dbReference type="EMBL" id="BMAQ01000001">
    <property type="protein sequence ID" value="GFR36749.1"/>
    <property type="molecule type" value="Genomic_DNA"/>
</dbReference>
<name>A0A916QBZ2_9BACL</name>
<reference evidence="3" key="1">
    <citation type="submission" date="2020-08" db="EMBL/GenBank/DDBJ databases">
        <authorList>
            <person name="Uke A."/>
            <person name="Chhe C."/>
            <person name="Baramee S."/>
            <person name="Kosugi A."/>
        </authorList>
    </citation>
    <scope>NUCLEOTIDE SEQUENCE</scope>
    <source>
        <strain evidence="3">DA-C8</strain>
    </source>
</reference>
<evidence type="ECO:0000313" key="3">
    <source>
        <dbReference type="EMBL" id="GFR36749.1"/>
    </source>
</evidence>
<dbReference type="InterPro" id="IPR050190">
    <property type="entry name" value="UPF0213_domain"/>
</dbReference>
<accession>A0A916QBZ2</accession>
<dbReference type="PANTHER" id="PTHR34477">
    <property type="entry name" value="UPF0213 PROTEIN YHBQ"/>
    <property type="match status" value="1"/>
</dbReference>
<evidence type="ECO:0000313" key="4">
    <source>
        <dbReference type="Proteomes" id="UP000654993"/>
    </source>
</evidence>
<dbReference type="PANTHER" id="PTHR34477:SF1">
    <property type="entry name" value="UPF0213 PROTEIN YHBQ"/>
    <property type="match status" value="1"/>
</dbReference>
<proteinExistence type="inferred from homology"/>
<reference evidence="3" key="2">
    <citation type="journal article" date="2021" name="Data Brief">
        <title>Draft genome sequence data of the facultative, thermophilic, xylanolytic bacterium Paenibacillus sp. strain DA-C8.</title>
        <authorList>
            <person name="Chhe C."/>
            <person name="Uke A."/>
            <person name="Baramee S."/>
            <person name="Ungkulpasvich U."/>
            <person name="Tachaapaikoon C."/>
            <person name="Pason P."/>
            <person name="Waeonukul R."/>
            <person name="Ratanakhanokchai K."/>
            <person name="Kosugi A."/>
        </authorList>
    </citation>
    <scope>NUCLEOTIDE SEQUENCE</scope>
    <source>
        <strain evidence="3">DA-C8</strain>
    </source>
</reference>
<comment type="similarity">
    <text evidence="1">Belongs to the UPF0213 family.</text>
</comment>
<dbReference type="RefSeq" id="WP_200965044.1">
    <property type="nucleotide sequence ID" value="NZ_BMAQ01000001.1"/>
</dbReference>
<feature type="domain" description="GIY-YIG" evidence="2">
    <location>
        <begin position="1"/>
        <end position="70"/>
    </location>
</feature>
<dbReference type="InterPro" id="IPR000305">
    <property type="entry name" value="GIY-YIG_endonuc"/>
</dbReference>
<dbReference type="Gene3D" id="3.40.1440.10">
    <property type="entry name" value="GIY-YIG endonuclease"/>
    <property type="match status" value="1"/>
</dbReference>
<evidence type="ECO:0000256" key="1">
    <source>
        <dbReference type="ARBA" id="ARBA00007435"/>
    </source>
</evidence>
<gene>
    <name evidence="3" type="ORF">PRECH8_00450</name>
</gene>
<dbReference type="PROSITE" id="PS50164">
    <property type="entry name" value="GIY_YIG"/>
    <property type="match status" value="1"/>
</dbReference>
<dbReference type="Pfam" id="PF01541">
    <property type="entry name" value="GIY-YIG"/>
    <property type="match status" value="1"/>
</dbReference>
<comment type="caution">
    <text evidence="3">The sequence shown here is derived from an EMBL/GenBank/DDBJ whole genome shotgun (WGS) entry which is preliminary data.</text>
</comment>
<dbReference type="InterPro" id="IPR035901">
    <property type="entry name" value="GIY-YIG_endonuc_sf"/>
</dbReference>
<keyword evidence="4" id="KW-1185">Reference proteome</keyword>
<dbReference type="SUPFAM" id="SSF82771">
    <property type="entry name" value="GIY-YIG endonuclease"/>
    <property type="match status" value="1"/>
</dbReference>